<keyword evidence="1" id="KW-0732">Signal</keyword>
<feature type="chain" id="PRO_5045057079" description="Linalool dehydratase/isomerase domain-containing protein" evidence="1">
    <location>
        <begin position="29"/>
        <end position="401"/>
    </location>
</feature>
<dbReference type="Proteomes" id="UP001284601">
    <property type="component" value="Unassembled WGS sequence"/>
</dbReference>
<name>A0ABU4HLQ0_9ACTN</name>
<protein>
    <recommendedName>
        <fullName evidence="4">Linalool dehydratase/isomerase domain-containing protein</fullName>
    </recommendedName>
</protein>
<dbReference type="RefSeq" id="WP_318595756.1">
    <property type="nucleotide sequence ID" value="NZ_JAWSTH010000006.1"/>
</dbReference>
<evidence type="ECO:0000256" key="1">
    <source>
        <dbReference type="SAM" id="SignalP"/>
    </source>
</evidence>
<reference evidence="2 3" key="2">
    <citation type="submission" date="2023-10" db="EMBL/GenBank/DDBJ databases">
        <authorList>
            <person name="Han X.F."/>
        </authorList>
    </citation>
    <scope>NUCLEOTIDE SEQUENCE [LARGE SCALE GENOMIC DNA]</scope>
    <source>
        <strain evidence="2 3">KCTC 39840</strain>
    </source>
</reference>
<evidence type="ECO:0000313" key="3">
    <source>
        <dbReference type="Proteomes" id="UP001284601"/>
    </source>
</evidence>
<feature type="signal peptide" evidence="1">
    <location>
        <begin position="1"/>
        <end position="28"/>
    </location>
</feature>
<keyword evidence="3" id="KW-1185">Reference proteome</keyword>
<comment type="caution">
    <text evidence="2">The sequence shown here is derived from an EMBL/GenBank/DDBJ whole genome shotgun (WGS) entry which is preliminary data.</text>
</comment>
<dbReference type="EMBL" id="JAWSTH010000006">
    <property type="protein sequence ID" value="MDW5593495.1"/>
    <property type="molecule type" value="Genomic_DNA"/>
</dbReference>
<proteinExistence type="predicted"/>
<gene>
    <name evidence="2" type="ORF">R7226_04050</name>
</gene>
<accession>A0ABU4HLQ0</accession>
<dbReference type="SUPFAM" id="SSF48208">
    <property type="entry name" value="Six-hairpin glycosidases"/>
    <property type="match status" value="1"/>
</dbReference>
<organism evidence="2 3">
    <name type="scientific">Conexibacter stalactiti</name>
    <dbReference type="NCBI Taxonomy" id="1940611"/>
    <lineage>
        <taxon>Bacteria</taxon>
        <taxon>Bacillati</taxon>
        <taxon>Actinomycetota</taxon>
        <taxon>Thermoleophilia</taxon>
        <taxon>Solirubrobacterales</taxon>
        <taxon>Conexibacteraceae</taxon>
        <taxon>Conexibacter</taxon>
    </lineage>
</organism>
<dbReference type="InterPro" id="IPR008928">
    <property type="entry name" value="6-hairpin_glycosidase_sf"/>
</dbReference>
<reference evidence="3" key="1">
    <citation type="submission" date="2023-07" db="EMBL/GenBank/DDBJ databases">
        <title>Conexibacter stalactiti sp. nov., isolated from stalactites in a lava cave and emended description of the genus Conexibacter.</title>
        <authorList>
            <person name="Lee S.D."/>
        </authorList>
    </citation>
    <scope>NUCLEOTIDE SEQUENCE [LARGE SCALE GENOMIC DNA]</scope>
    <source>
        <strain evidence="3">KCTC 39840</strain>
    </source>
</reference>
<sequence length="401" mass="42742">MNGLKAIVIAGLAAAAVGIGLGGGAAQADDGTDAALAWLVAQQDARSGLVRSFAIPADDPDRALAPLSFTYDDALAALAFTAAGDTRRAAQVLGGLADLQAVDGSLPFAYDTSAGVVASELRRSGTIAWAGYAAVRYEQVTGDDSFRGFAEGIADYLGTLQIASWNGYPASDQRFGSILGGPDVEWASTEHNIDAYFFLRDLGRLPGESRYTPMANAVGDSLWLHHWDFWRERFFQGVTTSWPDPTRALDLSSWGGLFWLAHGRGDLALQSRVSMEEFRVDGAAVTRSTGADDYNTVFADPGPFAGYKPYLPDPGVERAPHVVWSEGTWGALLLRARLGEDVTADVASMQALQAVDSAGGYLQVTRGYRPPPFEYHAWPAVAGTAWAVIVLRDPAGFWAAD</sequence>
<evidence type="ECO:0000313" key="2">
    <source>
        <dbReference type="EMBL" id="MDW5593495.1"/>
    </source>
</evidence>
<evidence type="ECO:0008006" key="4">
    <source>
        <dbReference type="Google" id="ProtNLM"/>
    </source>
</evidence>